<proteinExistence type="predicted"/>
<keyword evidence="2" id="KW-1185">Reference proteome</keyword>
<sequence length="65" mass="7317">MQCNFNKSLLNVVAMRRRISSEHGCRWQGGIKPHTPSLSLRYRSLQHANPPRGTCVQLGRVLAMG</sequence>
<evidence type="ECO:0000313" key="1">
    <source>
        <dbReference type="EMBL" id="MPC51770.1"/>
    </source>
</evidence>
<gene>
    <name evidence="1" type="ORF">E2C01_045623</name>
</gene>
<evidence type="ECO:0000313" key="2">
    <source>
        <dbReference type="Proteomes" id="UP000324222"/>
    </source>
</evidence>
<protein>
    <submittedName>
        <fullName evidence="1">Uncharacterized protein</fullName>
    </submittedName>
</protein>
<accession>A0A5B7FVM1</accession>
<dbReference type="AlphaFoldDB" id="A0A5B7FVM1"/>
<name>A0A5B7FVM1_PORTR</name>
<reference evidence="1 2" key="1">
    <citation type="submission" date="2019-05" db="EMBL/GenBank/DDBJ databases">
        <title>Another draft genome of Portunus trituberculatus and its Hox gene families provides insights of decapod evolution.</title>
        <authorList>
            <person name="Jeong J.-H."/>
            <person name="Song I."/>
            <person name="Kim S."/>
            <person name="Choi T."/>
            <person name="Kim D."/>
            <person name="Ryu S."/>
            <person name="Kim W."/>
        </authorList>
    </citation>
    <scope>NUCLEOTIDE SEQUENCE [LARGE SCALE GENOMIC DNA]</scope>
    <source>
        <tissue evidence="1">Muscle</tissue>
    </source>
</reference>
<organism evidence="1 2">
    <name type="scientific">Portunus trituberculatus</name>
    <name type="common">Swimming crab</name>
    <name type="synonym">Neptunus trituberculatus</name>
    <dbReference type="NCBI Taxonomy" id="210409"/>
    <lineage>
        <taxon>Eukaryota</taxon>
        <taxon>Metazoa</taxon>
        <taxon>Ecdysozoa</taxon>
        <taxon>Arthropoda</taxon>
        <taxon>Crustacea</taxon>
        <taxon>Multicrustacea</taxon>
        <taxon>Malacostraca</taxon>
        <taxon>Eumalacostraca</taxon>
        <taxon>Eucarida</taxon>
        <taxon>Decapoda</taxon>
        <taxon>Pleocyemata</taxon>
        <taxon>Brachyura</taxon>
        <taxon>Eubrachyura</taxon>
        <taxon>Portunoidea</taxon>
        <taxon>Portunidae</taxon>
        <taxon>Portuninae</taxon>
        <taxon>Portunus</taxon>
    </lineage>
</organism>
<dbReference type="EMBL" id="VSRR010010400">
    <property type="protein sequence ID" value="MPC51770.1"/>
    <property type="molecule type" value="Genomic_DNA"/>
</dbReference>
<dbReference type="Proteomes" id="UP000324222">
    <property type="component" value="Unassembled WGS sequence"/>
</dbReference>
<comment type="caution">
    <text evidence="1">The sequence shown here is derived from an EMBL/GenBank/DDBJ whole genome shotgun (WGS) entry which is preliminary data.</text>
</comment>